<gene>
    <name evidence="8" type="ORF">HMPREF9450_01711</name>
</gene>
<dbReference type="GeneID" id="92815258"/>
<dbReference type="Gene3D" id="2.60.40.2100">
    <property type="match status" value="1"/>
</dbReference>
<name>G5HAP6_9BACT</name>
<organism evidence="8 9">
    <name type="scientific">Alistipes indistinctus YIT 12060</name>
    <dbReference type="NCBI Taxonomy" id="742725"/>
    <lineage>
        <taxon>Bacteria</taxon>
        <taxon>Pseudomonadati</taxon>
        <taxon>Bacteroidota</taxon>
        <taxon>Bacteroidia</taxon>
        <taxon>Bacteroidales</taxon>
        <taxon>Rikenellaceae</taxon>
        <taxon>Alistipes</taxon>
    </lineage>
</organism>
<dbReference type="HOGENOM" id="CLU_958619_0_0_10"/>
<evidence type="ECO:0000313" key="9">
    <source>
        <dbReference type="Proteomes" id="UP000006008"/>
    </source>
</evidence>
<protein>
    <recommendedName>
        <fullName evidence="10">FimB/Mfa2 family fimbrial subunit</fullName>
    </recommendedName>
</protein>
<keyword evidence="6" id="KW-0998">Cell outer membrane</keyword>
<sequence length="298" mass="33517">MKGFNYIITILLSALALSGCIRDDGSGLDCERTRISFTYYGDIPGRCRFLEKTDQVTLFVYNSDGKLVMTRTKSIGDLQGYKGINLNLPNGEYYLIAWTNLTDCTEIHDSGKLSDAVLGCRDYYAGNPVIEQENDRIYYAFKKITVVQSEFRDEEMQFTQAHIPLHIYITGAAAPTKADAPVEVDIANLHPQMGFDGTASSSLKSVYRAQLVHDAETGDYTSRINAYRFLNDNDVQLTLSSSGGTVRYKTVNLVDFMNEHSISVDDKDEVEIAIRFRFNNTSVDVTPWEEEDIDPTQK</sequence>
<proteinExistence type="inferred from homology"/>
<keyword evidence="5" id="KW-0564">Palmitate</keyword>
<evidence type="ECO:0000256" key="4">
    <source>
        <dbReference type="ARBA" id="ARBA00023136"/>
    </source>
</evidence>
<dbReference type="PATRIC" id="fig|742725.3.peg.1805"/>
<dbReference type="OrthoDB" id="1033921at2"/>
<dbReference type="STRING" id="742725.HMPREF9450_01711"/>
<evidence type="ECO:0000256" key="1">
    <source>
        <dbReference type="ARBA" id="ARBA00004442"/>
    </source>
</evidence>
<dbReference type="PROSITE" id="PS51257">
    <property type="entry name" value="PROKAR_LIPOPROTEIN"/>
    <property type="match status" value="1"/>
</dbReference>
<dbReference type="eggNOG" id="ENOG502ZAYR">
    <property type="taxonomic scope" value="Bacteria"/>
</dbReference>
<dbReference type="Proteomes" id="UP000006008">
    <property type="component" value="Unassembled WGS sequence"/>
</dbReference>
<dbReference type="RefSeq" id="WP_009134517.1">
    <property type="nucleotide sequence ID" value="NZ_CP102250.1"/>
</dbReference>
<dbReference type="EMBL" id="ADLD01000013">
    <property type="protein sequence ID" value="EHB91662.1"/>
    <property type="molecule type" value="Genomic_DNA"/>
</dbReference>
<dbReference type="InterPro" id="IPR014941">
    <property type="entry name" value="FimB/Mfa2/Mfa3"/>
</dbReference>
<keyword evidence="4" id="KW-0472">Membrane</keyword>
<keyword evidence="7" id="KW-0449">Lipoprotein</keyword>
<dbReference type="AlphaFoldDB" id="G5HAP6"/>
<comment type="caution">
    <text evidence="8">The sequence shown here is derived from an EMBL/GenBank/DDBJ whole genome shotgun (WGS) entry which is preliminary data.</text>
</comment>
<evidence type="ECO:0000256" key="7">
    <source>
        <dbReference type="ARBA" id="ARBA00023288"/>
    </source>
</evidence>
<evidence type="ECO:0000256" key="6">
    <source>
        <dbReference type="ARBA" id="ARBA00023237"/>
    </source>
</evidence>
<keyword evidence="3" id="KW-0732">Signal</keyword>
<dbReference type="GO" id="GO:0009279">
    <property type="term" value="C:cell outer membrane"/>
    <property type="evidence" value="ECO:0007669"/>
    <property type="project" value="UniProtKB-SubCell"/>
</dbReference>
<evidence type="ECO:0008006" key="10">
    <source>
        <dbReference type="Google" id="ProtNLM"/>
    </source>
</evidence>
<comment type="subcellular location">
    <subcellularLocation>
        <location evidence="1">Cell outer membrane</location>
    </subcellularLocation>
</comment>
<accession>G5HAP6</accession>
<dbReference type="Pfam" id="PF08842">
    <property type="entry name" value="Mfa2"/>
    <property type="match status" value="1"/>
</dbReference>
<evidence type="ECO:0000256" key="5">
    <source>
        <dbReference type="ARBA" id="ARBA00023139"/>
    </source>
</evidence>
<evidence type="ECO:0000256" key="2">
    <source>
        <dbReference type="ARBA" id="ARBA00007248"/>
    </source>
</evidence>
<keyword evidence="9" id="KW-1185">Reference proteome</keyword>
<evidence type="ECO:0000313" key="8">
    <source>
        <dbReference type="EMBL" id="EHB91662.1"/>
    </source>
</evidence>
<reference evidence="8 9" key="1">
    <citation type="submission" date="2011-08" db="EMBL/GenBank/DDBJ databases">
        <title>The Genome Sequence of Alistipes indistinctus YIT 12060.</title>
        <authorList>
            <consortium name="The Broad Institute Genome Sequencing Platform"/>
            <person name="Earl A."/>
            <person name="Ward D."/>
            <person name="Feldgarden M."/>
            <person name="Gevers D."/>
            <person name="Morotomi M."/>
            <person name="Young S.K."/>
            <person name="Zeng Q."/>
            <person name="Gargeya S."/>
            <person name="Fitzgerald M."/>
            <person name="Haas B."/>
            <person name="Abouelleil A."/>
            <person name="Alvarado L."/>
            <person name="Arachchi H.M."/>
            <person name="Berlin A."/>
            <person name="Brown A."/>
            <person name="Chapman S.B."/>
            <person name="Chen Z."/>
            <person name="Dunbar C."/>
            <person name="Freedman E."/>
            <person name="Gearin G."/>
            <person name="Gellesch M."/>
            <person name="Goldberg J."/>
            <person name="Griggs A."/>
            <person name="Gujja S."/>
            <person name="Heiman D."/>
            <person name="Howarth C."/>
            <person name="Larson L."/>
            <person name="Lui A."/>
            <person name="MacDonald P.J.P."/>
            <person name="Montmayeur A."/>
            <person name="Murphy C."/>
            <person name="Neiman D."/>
            <person name="Pearson M."/>
            <person name="Priest M."/>
            <person name="Roberts A."/>
            <person name="Saif S."/>
            <person name="Shea T."/>
            <person name="Shenoy N."/>
            <person name="Sisk P."/>
            <person name="Stolte C."/>
            <person name="Sykes S."/>
            <person name="Wortman J."/>
            <person name="Nusbaum C."/>
            <person name="Birren B."/>
        </authorList>
    </citation>
    <scope>NUCLEOTIDE SEQUENCE [LARGE SCALE GENOMIC DNA]</scope>
    <source>
        <strain evidence="8 9">YIT 12060</strain>
    </source>
</reference>
<evidence type="ECO:0000256" key="3">
    <source>
        <dbReference type="ARBA" id="ARBA00022729"/>
    </source>
</evidence>
<comment type="similarity">
    <text evidence="2">Belongs to the bacteroidetes fimbrillin superfamily. FimB/Mfa2 family.</text>
</comment>